<evidence type="ECO:0008006" key="5">
    <source>
        <dbReference type="Google" id="ProtNLM"/>
    </source>
</evidence>
<evidence type="ECO:0000259" key="2">
    <source>
        <dbReference type="Pfam" id="PF01050"/>
    </source>
</evidence>
<evidence type="ECO:0000313" key="4">
    <source>
        <dbReference type="Proteomes" id="UP000023430"/>
    </source>
</evidence>
<dbReference type="PANTHER" id="PTHR46390">
    <property type="entry name" value="MANNOSE-1-PHOSPHATE GUANYLYLTRANSFERASE"/>
    <property type="match status" value="1"/>
</dbReference>
<evidence type="ECO:0000313" key="3">
    <source>
        <dbReference type="EMBL" id="ETX28734.1"/>
    </source>
</evidence>
<dbReference type="PATRIC" id="fig|1449351.3.peg.2398"/>
<keyword evidence="4" id="KW-1185">Reference proteome</keyword>
<feature type="domain" description="Mannose-6-phosphate isomerase type II C-terminal" evidence="2">
    <location>
        <begin position="362"/>
        <end position="465"/>
    </location>
</feature>
<dbReference type="AlphaFoldDB" id="X7F9G9"/>
<dbReference type="FunFam" id="2.60.120.10:FF:000032">
    <property type="entry name" value="Mannose-1-phosphate guanylyltransferase/mannose-6-phosphate isomerase"/>
    <property type="match status" value="1"/>
</dbReference>
<dbReference type="eggNOG" id="COG0836">
    <property type="taxonomic scope" value="Bacteria"/>
</dbReference>
<dbReference type="GO" id="GO:0005976">
    <property type="term" value="P:polysaccharide metabolic process"/>
    <property type="evidence" value="ECO:0007669"/>
    <property type="project" value="InterPro"/>
</dbReference>
<dbReference type="EMBL" id="JAME01000016">
    <property type="protein sequence ID" value="ETX28734.1"/>
    <property type="molecule type" value="Genomic_DNA"/>
</dbReference>
<dbReference type="InterPro" id="IPR005835">
    <property type="entry name" value="NTP_transferase_dom"/>
</dbReference>
<dbReference type="eggNOG" id="COG0662">
    <property type="taxonomic scope" value="Bacteria"/>
</dbReference>
<dbReference type="PANTHER" id="PTHR46390:SF1">
    <property type="entry name" value="MANNOSE-1-PHOSPHATE GUANYLYLTRANSFERASE"/>
    <property type="match status" value="1"/>
</dbReference>
<dbReference type="GO" id="GO:0004475">
    <property type="term" value="F:mannose-1-phosphate guanylyltransferase (GTP) activity"/>
    <property type="evidence" value="ECO:0007669"/>
    <property type="project" value="TreeGrafter"/>
</dbReference>
<dbReference type="Pfam" id="PF01050">
    <property type="entry name" value="MannoseP_isomer"/>
    <property type="match status" value="1"/>
</dbReference>
<dbReference type="STRING" id="1449351.RISW2_05390"/>
<organism evidence="3 4">
    <name type="scientific">Roseivivax isoporae LMG 25204</name>
    <dbReference type="NCBI Taxonomy" id="1449351"/>
    <lineage>
        <taxon>Bacteria</taxon>
        <taxon>Pseudomonadati</taxon>
        <taxon>Pseudomonadota</taxon>
        <taxon>Alphaproteobacteria</taxon>
        <taxon>Rhodobacterales</taxon>
        <taxon>Roseobacteraceae</taxon>
        <taxon>Roseivivax</taxon>
    </lineage>
</organism>
<evidence type="ECO:0000259" key="1">
    <source>
        <dbReference type="Pfam" id="PF00483"/>
    </source>
</evidence>
<dbReference type="SUPFAM" id="SSF53448">
    <property type="entry name" value="Nucleotide-diphospho-sugar transferases"/>
    <property type="match status" value="1"/>
</dbReference>
<proteinExistence type="predicted"/>
<dbReference type="Pfam" id="PF00483">
    <property type="entry name" value="NTP_transferase"/>
    <property type="match status" value="1"/>
</dbReference>
<dbReference type="CDD" id="cd02213">
    <property type="entry name" value="cupin_PMI_typeII_C"/>
    <property type="match status" value="1"/>
</dbReference>
<dbReference type="InterPro" id="IPR001538">
    <property type="entry name" value="Man6P_isomerase-2_C"/>
</dbReference>
<dbReference type="Proteomes" id="UP000023430">
    <property type="component" value="Unassembled WGS sequence"/>
</dbReference>
<dbReference type="InterPro" id="IPR029044">
    <property type="entry name" value="Nucleotide-diphossugar_trans"/>
</dbReference>
<dbReference type="InterPro" id="IPR014710">
    <property type="entry name" value="RmlC-like_jellyroll"/>
</dbReference>
<dbReference type="SUPFAM" id="SSF51182">
    <property type="entry name" value="RmlC-like cupins"/>
    <property type="match status" value="1"/>
</dbReference>
<protein>
    <recommendedName>
        <fullName evidence="5">Mannose-1-phosphate guanylyltransferase</fullName>
    </recommendedName>
</protein>
<feature type="domain" description="Nucleotidyl transferase" evidence="1">
    <location>
        <begin position="16"/>
        <end position="139"/>
    </location>
</feature>
<sequence>MEDVMALRPVLLCHDDGGTLWPLARSSHPKPFAPVAGGESPFQIAVRCLCVPGSVEPIVVTPERYRFVVQDQLAQVGIAPRAILIEPAARGAAAATLVAAVHIAAQDPDAILVAMPADHVITDPHAFRAAIIDALPRAGADEIVGFDLELEEPDTGRPLPEPEPANDAGAGVVQLQRMRPRGNGDRPRASRPTHMVVCRAGALLAAVTAAVPGAVEAMRAALDAARNDLGFLRMAADSWTPLSRQALDRAMGAAASALPAILRSDTLSDARDWNEIWRMAQRDESGTATIGSATAMGCHDTLLRSDSPHVELVGIGLTDIVAIALPDAVLVVRRSEASRVPDAVAALAAMRAPQATQLPVDNRPWGFLENLSQGARFQVKRIVVKPGAALSLQSHHHRAEHWIVVAGTAQVTVDDAVSLVSENQSIYVPLGARHRLENPGKVPVTLIEVQTGSYLGEDDIVRHDDLYARD</sequence>
<gene>
    <name evidence="3" type="ORF">RISW2_05390</name>
</gene>
<dbReference type="InterPro" id="IPR051161">
    <property type="entry name" value="Mannose-6P_isomerase_type2"/>
</dbReference>
<dbReference type="GO" id="GO:0009298">
    <property type="term" value="P:GDP-mannose biosynthetic process"/>
    <property type="evidence" value="ECO:0007669"/>
    <property type="project" value="TreeGrafter"/>
</dbReference>
<name>X7F9G9_9RHOB</name>
<accession>X7F9G9</accession>
<reference evidence="3 4" key="1">
    <citation type="submission" date="2014-01" db="EMBL/GenBank/DDBJ databases">
        <title>Roseivivax isoporae LMG 25204 Genome Sequencing.</title>
        <authorList>
            <person name="Lai Q."/>
            <person name="Li G."/>
            <person name="Shao Z."/>
        </authorList>
    </citation>
    <scope>NUCLEOTIDE SEQUENCE [LARGE SCALE GENOMIC DNA]</scope>
    <source>
        <strain evidence="3 4">LMG 25204</strain>
    </source>
</reference>
<dbReference type="Gene3D" id="3.90.550.10">
    <property type="entry name" value="Spore Coat Polysaccharide Biosynthesis Protein SpsA, Chain A"/>
    <property type="match status" value="1"/>
</dbReference>
<dbReference type="InterPro" id="IPR011051">
    <property type="entry name" value="RmlC_Cupin_sf"/>
</dbReference>
<dbReference type="Gene3D" id="2.60.120.10">
    <property type="entry name" value="Jelly Rolls"/>
    <property type="match status" value="1"/>
</dbReference>
<comment type="caution">
    <text evidence="3">The sequence shown here is derived from an EMBL/GenBank/DDBJ whole genome shotgun (WGS) entry which is preliminary data.</text>
</comment>